<keyword evidence="2" id="KW-1185">Reference proteome</keyword>
<dbReference type="WBParaSite" id="jg20684">
    <property type="protein sequence ID" value="jg20684"/>
    <property type="gene ID" value="jg20684"/>
</dbReference>
<feature type="domain" description="PiggyBac transposable element-derived protein" evidence="1">
    <location>
        <begin position="1"/>
        <end position="96"/>
    </location>
</feature>
<evidence type="ECO:0000259" key="1">
    <source>
        <dbReference type="Pfam" id="PF13843"/>
    </source>
</evidence>
<dbReference type="PANTHER" id="PTHR46599">
    <property type="entry name" value="PIGGYBAC TRANSPOSABLE ELEMENT-DERIVED PROTEIN 4"/>
    <property type="match status" value="1"/>
</dbReference>
<dbReference type="AlphaFoldDB" id="A0A915DJL3"/>
<proteinExistence type="predicted"/>
<reference evidence="3" key="1">
    <citation type="submission" date="2022-11" db="UniProtKB">
        <authorList>
            <consortium name="WormBaseParasite"/>
        </authorList>
    </citation>
    <scope>IDENTIFICATION</scope>
</reference>
<organism evidence="2 3">
    <name type="scientific">Ditylenchus dipsaci</name>
    <dbReference type="NCBI Taxonomy" id="166011"/>
    <lineage>
        <taxon>Eukaryota</taxon>
        <taxon>Metazoa</taxon>
        <taxon>Ecdysozoa</taxon>
        <taxon>Nematoda</taxon>
        <taxon>Chromadorea</taxon>
        <taxon>Rhabditida</taxon>
        <taxon>Tylenchina</taxon>
        <taxon>Tylenchomorpha</taxon>
        <taxon>Sphaerularioidea</taxon>
        <taxon>Anguinidae</taxon>
        <taxon>Anguininae</taxon>
        <taxon>Ditylenchus</taxon>
    </lineage>
</organism>
<dbReference type="Proteomes" id="UP000887574">
    <property type="component" value="Unplaced"/>
</dbReference>
<dbReference type="InterPro" id="IPR029526">
    <property type="entry name" value="PGBD"/>
</dbReference>
<evidence type="ECO:0000313" key="3">
    <source>
        <dbReference type="WBParaSite" id="jg20684"/>
    </source>
</evidence>
<name>A0A915DJL3_9BILA</name>
<evidence type="ECO:0000313" key="2">
    <source>
        <dbReference type="Proteomes" id="UP000887574"/>
    </source>
</evidence>
<protein>
    <submittedName>
        <fullName evidence="3">PiggyBac transposable element-derived protein domain-containing protein</fullName>
    </submittedName>
</protein>
<sequence length="179" mass="20392">MHLARPFLGCKRTMVTDNFFTSSELGLNLLTQNTYLLGTMRKGRKGTPTDFIDEKLELGKVRFAFRQHETIVKFQAKKTKQVNLYSTTHHDEQMHQRVAVPCAYVLTPAMNEIVYATTIDALIDLLDPGRCPERVMSDFELAPLKSFQALLPTADLSEYRARRNCYDISTATALTNEKL</sequence>
<dbReference type="PANTHER" id="PTHR46599:SF3">
    <property type="entry name" value="PIGGYBAC TRANSPOSABLE ELEMENT-DERIVED PROTEIN 4"/>
    <property type="match status" value="1"/>
</dbReference>
<accession>A0A915DJL3</accession>
<dbReference type="Pfam" id="PF13843">
    <property type="entry name" value="DDE_Tnp_1_7"/>
    <property type="match status" value="1"/>
</dbReference>